<dbReference type="Pfam" id="PF09972">
    <property type="entry name" value="DUF2207"/>
    <property type="match status" value="1"/>
</dbReference>
<name>A0A3D2XAH3_9FIRM</name>
<sequence>MKAKKYGIIFSFLVFIILSISSVKAYAAEDAIPSIQIKVTLNKDGSAIITEVWEVQGVSSGTEYYKALNNMEGRKVHSFSVRESGKLYTALDKWNKKLSREEKKGTSGILTKSDGYELCWGIGDYGDHTYTLQYTIDNLVQNYGEYAGFYHQFISKLSSAPKAIAISIQMEDEAFDQQNARIWGYGFDGKVAIHSDGSLTVNSNKALDRKDYVNVLCRFDQSLFPNAAVAKISFEELQNSANDKGINPLIVILIVIGFIGGGIGLIGFFYSRYKLSDNTVVHLPSYKKININYSIPFGGNIPAIYAALKLLRQGISYSQLMGVYLILLQEANYISIDKRTKKSKMEESILFKTEHITATNLEQLLFDLLMEEADHDNILWSSDIIKNATKISQKLKQWEKKVNNEGIKELSRLGMVEEKNGTIRFTRQGFDKAIMILGLKKYLSELTHQSEHVNKELWGDYLVIATMFNMGEKVLKAFEVIDKSYYNGFVNHYGCNTYSMIYFMSMTSHISNSTVMNADGTGGSTFSSGGGGFSGGGGGGSR</sequence>
<feature type="chain" id="PRO_5017578244" evidence="2">
    <location>
        <begin position="28"/>
        <end position="542"/>
    </location>
</feature>
<keyword evidence="1" id="KW-1133">Transmembrane helix</keyword>
<evidence type="ECO:0000313" key="5">
    <source>
        <dbReference type="Proteomes" id="UP000262969"/>
    </source>
</evidence>
<protein>
    <submittedName>
        <fullName evidence="4">DUF2207 domain-containing protein</fullName>
    </submittedName>
</protein>
<evidence type="ECO:0000259" key="3">
    <source>
        <dbReference type="Pfam" id="PF09972"/>
    </source>
</evidence>
<dbReference type="InterPro" id="IPR018702">
    <property type="entry name" value="DUF2207"/>
</dbReference>
<feature type="transmembrane region" description="Helical" evidence="1">
    <location>
        <begin position="291"/>
        <end position="308"/>
    </location>
</feature>
<organism evidence="4 5">
    <name type="scientific">Lachnoclostridium phytofermentans</name>
    <dbReference type="NCBI Taxonomy" id="66219"/>
    <lineage>
        <taxon>Bacteria</taxon>
        <taxon>Bacillati</taxon>
        <taxon>Bacillota</taxon>
        <taxon>Clostridia</taxon>
        <taxon>Lachnospirales</taxon>
        <taxon>Lachnospiraceae</taxon>
    </lineage>
</organism>
<keyword evidence="1" id="KW-0812">Transmembrane</keyword>
<keyword evidence="1" id="KW-0472">Membrane</keyword>
<evidence type="ECO:0000256" key="1">
    <source>
        <dbReference type="SAM" id="Phobius"/>
    </source>
</evidence>
<dbReference type="EMBL" id="DPVV01000538">
    <property type="protein sequence ID" value="HCL03976.1"/>
    <property type="molecule type" value="Genomic_DNA"/>
</dbReference>
<reference evidence="4 5" key="1">
    <citation type="journal article" date="2018" name="Nat. Biotechnol.">
        <title>A standardized bacterial taxonomy based on genome phylogeny substantially revises the tree of life.</title>
        <authorList>
            <person name="Parks D.H."/>
            <person name="Chuvochina M."/>
            <person name="Waite D.W."/>
            <person name="Rinke C."/>
            <person name="Skarshewski A."/>
            <person name="Chaumeil P.A."/>
            <person name="Hugenholtz P."/>
        </authorList>
    </citation>
    <scope>NUCLEOTIDE SEQUENCE [LARGE SCALE GENOMIC DNA]</scope>
    <source>
        <strain evidence="4">UBA11728</strain>
    </source>
</reference>
<comment type="caution">
    <text evidence="4">The sequence shown here is derived from an EMBL/GenBank/DDBJ whole genome shotgun (WGS) entry which is preliminary data.</text>
</comment>
<dbReference type="Proteomes" id="UP000262969">
    <property type="component" value="Unassembled WGS sequence"/>
</dbReference>
<gene>
    <name evidence="4" type="ORF">DHW61_16480</name>
</gene>
<evidence type="ECO:0000313" key="4">
    <source>
        <dbReference type="EMBL" id="HCL03976.1"/>
    </source>
</evidence>
<accession>A0A3D2XAH3</accession>
<dbReference type="AlphaFoldDB" id="A0A3D2XAH3"/>
<proteinExistence type="predicted"/>
<feature type="signal peptide" evidence="2">
    <location>
        <begin position="1"/>
        <end position="27"/>
    </location>
</feature>
<feature type="transmembrane region" description="Helical" evidence="1">
    <location>
        <begin position="249"/>
        <end position="270"/>
    </location>
</feature>
<evidence type="ECO:0000256" key="2">
    <source>
        <dbReference type="SAM" id="SignalP"/>
    </source>
</evidence>
<keyword evidence="2" id="KW-0732">Signal</keyword>
<feature type="domain" description="DUF2207" evidence="3">
    <location>
        <begin position="32"/>
        <end position="213"/>
    </location>
</feature>